<gene>
    <name evidence="1" type="ORF">CTI12_AA488840</name>
</gene>
<dbReference type="STRING" id="35608.A0A2U1LI26"/>
<name>A0A2U1LI26_ARTAN</name>
<dbReference type="Proteomes" id="UP000245207">
    <property type="component" value="Unassembled WGS sequence"/>
</dbReference>
<proteinExistence type="predicted"/>
<sequence length="344" mass="39120">MVFAQYLHHFASMFSQTKWAYRGIRPTTSLHQCYCIIIIIIIKTVSKWAQPNLTINFIGFKVCPELNIPLKSSIVHHTCAYFSLGFLHCTFRLYPAKTRLDPAIPGHNPADPVISDQDPVRPGISSQNPLYPVISGQDPYSASNDSTYQQGYTGIGFFLFRCSAWFEYRAGIGAMVVACGMFNPHRFRKTNEIDMLKGSDNPVAIKERQVHVYILSYQVTGPKDLLEEGQKWMPAFMNAFSPSFTILKISATAVDYYVSMHTNVFISASPGNMHNAMLSSIQKLEDYQTKYGALQLFLNETMEWPEFQWAIQNAHKNRQGQVKGDTIHIYPSQYQIVCVNNISW</sequence>
<protein>
    <submittedName>
        <fullName evidence="1">Uncharacterized protein</fullName>
    </submittedName>
</protein>
<comment type="caution">
    <text evidence="1">The sequence shown here is derived from an EMBL/GenBank/DDBJ whole genome shotgun (WGS) entry which is preliminary data.</text>
</comment>
<accession>A0A2U1LI26</accession>
<dbReference type="EMBL" id="PKPP01009275">
    <property type="protein sequence ID" value="PWA48643.1"/>
    <property type="molecule type" value="Genomic_DNA"/>
</dbReference>
<organism evidence="1 2">
    <name type="scientific">Artemisia annua</name>
    <name type="common">Sweet wormwood</name>
    <dbReference type="NCBI Taxonomy" id="35608"/>
    <lineage>
        <taxon>Eukaryota</taxon>
        <taxon>Viridiplantae</taxon>
        <taxon>Streptophyta</taxon>
        <taxon>Embryophyta</taxon>
        <taxon>Tracheophyta</taxon>
        <taxon>Spermatophyta</taxon>
        <taxon>Magnoliopsida</taxon>
        <taxon>eudicotyledons</taxon>
        <taxon>Gunneridae</taxon>
        <taxon>Pentapetalae</taxon>
        <taxon>asterids</taxon>
        <taxon>campanulids</taxon>
        <taxon>Asterales</taxon>
        <taxon>Asteraceae</taxon>
        <taxon>Asteroideae</taxon>
        <taxon>Anthemideae</taxon>
        <taxon>Artemisiinae</taxon>
        <taxon>Artemisia</taxon>
    </lineage>
</organism>
<dbReference type="AlphaFoldDB" id="A0A2U1LI26"/>
<evidence type="ECO:0000313" key="1">
    <source>
        <dbReference type="EMBL" id="PWA48643.1"/>
    </source>
</evidence>
<keyword evidence="2" id="KW-1185">Reference proteome</keyword>
<reference evidence="1 2" key="1">
    <citation type="journal article" date="2018" name="Mol. Plant">
        <title>The genome of Artemisia annua provides insight into the evolution of Asteraceae family and artemisinin biosynthesis.</title>
        <authorList>
            <person name="Shen Q."/>
            <person name="Zhang L."/>
            <person name="Liao Z."/>
            <person name="Wang S."/>
            <person name="Yan T."/>
            <person name="Shi P."/>
            <person name="Liu M."/>
            <person name="Fu X."/>
            <person name="Pan Q."/>
            <person name="Wang Y."/>
            <person name="Lv Z."/>
            <person name="Lu X."/>
            <person name="Zhang F."/>
            <person name="Jiang W."/>
            <person name="Ma Y."/>
            <person name="Chen M."/>
            <person name="Hao X."/>
            <person name="Li L."/>
            <person name="Tang Y."/>
            <person name="Lv G."/>
            <person name="Zhou Y."/>
            <person name="Sun X."/>
            <person name="Brodelius P.E."/>
            <person name="Rose J.K.C."/>
            <person name="Tang K."/>
        </authorList>
    </citation>
    <scope>NUCLEOTIDE SEQUENCE [LARGE SCALE GENOMIC DNA]</scope>
    <source>
        <strain evidence="2">cv. Huhao1</strain>
        <tissue evidence="1">Leaf</tissue>
    </source>
</reference>
<evidence type="ECO:0000313" key="2">
    <source>
        <dbReference type="Proteomes" id="UP000245207"/>
    </source>
</evidence>